<dbReference type="InterPro" id="IPR022588">
    <property type="entry name" value="DUF2659"/>
</dbReference>
<gene>
    <name evidence="3" type="ORF">Bhyg_00087</name>
</gene>
<dbReference type="PANTHER" id="PTHR34512">
    <property type="entry name" value="CELL SURFACE PROTEIN"/>
    <property type="match status" value="1"/>
</dbReference>
<keyword evidence="1" id="KW-0812">Transmembrane</keyword>
<accession>A0A9Q0N7T3</accession>
<feature type="transmembrane region" description="Helical" evidence="1">
    <location>
        <begin position="18"/>
        <end position="39"/>
    </location>
</feature>
<dbReference type="EMBL" id="WJQU01000001">
    <property type="protein sequence ID" value="KAJ6644892.1"/>
    <property type="molecule type" value="Genomic_DNA"/>
</dbReference>
<evidence type="ECO:0000313" key="4">
    <source>
        <dbReference type="Proteomes" id="UP001151699"/>
    </source>
</evidence>
<dbReference type="Pfam" id="PF10858">
    <property type="entry name" value="DUF2659"/>
    <property type="match status" value="1"/>
</dbReference>
<sequence>EILNDANEEKRLFYFKKFLPITIILTLIVVLIMVVNNWFNAKKIKNNQAASDILVRTAKLAENKELYKKSLGHLIATSDNKIKELAEIEQVSVEIKQNNFQQADLLLQNIINNKDYDDITTSYARLIWLSLNIDKADLSNINTKKMEEYLNYFDNSSKPFYGVGRLIKAHWYIRNGAKDLADETLKHIIMIKQLLITIPFLFFLVSCGNGFQKTKNITELTTKLVVENNEIITVDSNIGTFTPKMFKAKEYGISKHKIIAEPIIYNDTIYAIDKKGNVNAFSITSKSIIWTYNISVNKNDHYVGGGILYHNGKLYITYGSRFLVVLDSISGHEIIRKELSDIVRISPVLIDNHNIVHEGIAEILLSSYHVAPIVRNGHIIVNYSSEQIAALNFKGEVVWVQDIPSNQSEIGLPNFETSSILCKPIIDNSYLYIASSNGKLIKINIDNGHILWQVKAEDIQSMSLSGNSLFITNNAGQIAAISTDLGRVKFVGNLISSTKKPRASMFLAPIVGKLDNNWNLNIISNKGELYSFQSGVDSNLGQYPQTTKIPKNIGYYGNTVEGNMYFITENKVIFVNP</sequence>
<dbReference type="Gene3D" id="2.130.10.10">
    <property type="entry name" value="YVTN repeat-like/Quinoprotein amine dehydrogenase"/>
    <property type="match status" value="1"/>
</dbReference>
<evidence type="ECO:0000256" key="1">
    <source>
        <dbReference type="SAM" id="Phobius"/>
    </source>
</evidence>
<comment type="caution">
    <text evidence="3">The sequence shown here is derived from an EMBL/GenBank/DDBJ whole genome shotgun (WGS) entry which is preliminary data.</text>
</comment>
<dbReference type="SUPFAM" id="SSF50998">
    <property type="entry name" value="Quinoprotein alcohol dehydrogenase-like"/>
    <property type="match status" value="1"/>
</dbReference>
<dbReference type="InterPro" id="IPR002372">
    <property type="entry name" value="PQQ_rpt_dom"/>
</dbReference>
<dbReference type="InterPro" id="IPR015943">
    <property type="entry name" value="WD40/YVTN_repeat-like_dom_sf"/>
</dbReference>
<protein>
    <recommendedName>
        <fullName evidence="2">Pyrrolo-quinoline quinone repeat domain-containing protein</fullName>
    </recommendedName>
</protein>
<proteinExistence type="predicted"/>
<dbReference type="InterPro" id="IPR011047">
    <property type="entry name" value="Quinoprotein_ADH-like_sf"/>
</dbReference>
<keyword evidence="4" id="KW-1185">Reference proteome</keyword>
<feature type="non-terminal residue" evidence="3">
    <location>
        <position position="1"/>
    </location>
</feature>
<keyword evidence="1" id="KW-0472">Membrane</keyword>
<keyword evidence="1" id="KW-1133">Transmembrane helix</keyword>
<dbReference type="PANTHER" id="PTHR34512:SF30">
    <property type="entry name" value="OUTER MEMBRANE PROTEIN ASSEMBLY FACTOR BAMB"/>
    <property type="match status" value="1"/>
</dbReference>
<dbReference type="Pfam" id="PF13360">
    <property type="entry name" value="PQQ_2"/>
    <property type="match status" value="1"/>
</dbReference>
<dbReference type="InterPro" id="IPR018391">
    <property type="entry name" value="PQQ_b-propeller_rpt"/>
</dbReference>
<organism evidence="3 4">
    <name type="scientific">Pseudolycoriella hygida</name>
    <dbReference type="NCBI Taxonomy" id="35572"/>
    <lineage>
        <taxon>Eukaryota</taxon>
        <taxon>Metazoa</taxon>
        <taxon>Ecdysozoa</taxon>
        <taxon>Arthropoda</taxon>
        <taxon>Hexapoda</taxon>
        <taxon>Insecta</taxon>
        <taxon>Pterygota</taxon>
        <taxon>Neoptera</taxon>
        <taxon>Endopterygota</taxon>
        <taxon>Diptera</taxon>
        <taxon>Nematocera</taxon>
        <taxon>Sciaroidea</taxon>
        <taxon>Sciaridae</taxon>
        <taxon>Pseudolycoriella</taxon>
    </lineage>
</organism>
<reference evidence="3" key="1">
    <citation type="submission" date="2022-07" db="EMBL/GenBank/DDBJ databases">
        <authorList>
            <person name="Trinca V."/>
            <person name="Uliana J.V.C."/>
            <person name="Torres T.T."/>
            <person name="Ward R.J."/>
            <person name="Monesi N."/>
        </authorList>
    </citation>
    <scope>NUCLEOTIDE SEQUENCE</scope>
    <source>
        <strain evidence="3">HSMRA1968</strain>
        <tissue evidence="3">Whole embryos</tissue>
    </source>
</reference>
<evidence type="ECO:0000259" key="2">
    <source>
        <dbReference type="Pfam" id="PF13360"/>
    </source>
</evidence>
<evidence type="ECO:0000313" key="3">
    <source>
        <dbReference type="EMBL" id="KAJ6644892.1"/>
    </source>
</evidence>
<dbReference type="Proteomes" id="UP001151699">
    <property type="component" value="Chromosome A"/>
</dbReference>
<name>A0A9Q0N7T3_9DIPT</name>
<feature type="domain" description="Pyrrolo-quinoline quinone repeat" evidence="2">
    <location>
        <begin position="365"/>
        <end position="488"/>
    </location>
</feature>
<dbReference type="SMART" id="SM00564">
    <property type="entry name" value="PQQ"/>
    <property type="match status" value="4"/>
</dbReference>
<dbReference type="AlphaFoldDB" id="A0A9Q0N7T3"/>
<feature type="non-terminal residue" evidence="3">
    <location>
        <position position="577"/>
    </location>
</feature>